<sequence>MKSHPISQLIKSIALAILLVPMLATAVKGQSKKSKEEWATLFNGKDINDWIVKIHHHDVSVNFGNTFRVEDGIIKVRYDQYGDFNEQFGHLYYKQPYSYYRLVMDYRFVGELQRGAPEYTIKNSGVMFHSQDPRSMPKEQNWPISVEMQFLAGLGDGKPRPTCNMCSPGTDVVYNGKVDPNHCINSTSATYEGDQWVHTELIVMGDSLVIHKVNGEEVLRYSKPQMGGGVVTGYDPALWEPGKPLTEGYIALQSEGQPIDFKNIELLNLEGCMDPKATNYKSYFIKSKPGACTYKK</sequence>
<evidence type="ECO:0000259" key="1">
    <source>
        <dbReference type="Pfam" id="PF06439"/>
    </source>
</evidence>
<protein>
    <submittedName>
        <fullName evidence="2">DUF1080 domain-containing protein</fullName>
    </submittedName>
</protein>
<dbReference type="InterPro" id="IPR010496">
    <property type="entry name" value="AL/BT2_dom"/>
</dbReference>
<feature type="domain" description="3-keto-alpha-glucoside-1,2-lyase/3-keto-2-hydroxy-glucal hydratase" evidence="1">
    <location>
        <begin position="37"/>
        <end position="266"/>
    </location>
</feature>
<gene>
    <name evidence="2" type="ORF">RT717_25580</name>
</gene>
<keyword evidence="3" id="KW-1185">Reference proteome</keyword>
<accession>A0ABZ0IN67</accession>
<evidence type="ECO:0000313" key="2">
    <source>
        <dbReference type="EMBL" id="WOK06450.1"/>
    </source>
</evidence>
<reference evidence="2 3" key="1">
    <citation type="journal article" date="2023" name="Microbiol. Resour. Announc.">
        <title>Complete Genome Sequence of Imperialibacter roseus strain P4T.</title>
        <authorList>
            <person name="Tizabi D.R."/>
            <person name="Bachvaroff T."/>
            <person name="Hill R.T."/>
        </authorList>
    </citation>
    <scope>NUCLEOTIDE SEQUENCE [LARGE SCALE GENOMIC DNA]</scope>
    <source>
        <strain evidence="2 3">P4T</strain>
    </source>
</reference>
<organism evidence="2 3">
    <name type="scientific">Imperialibacter roseus</name>
    <dbReference type="NCBI Taxonomy" id="1324217"/>
    <lineage>
        <taxon>Bacteria</taxon>
        <taxon>Pseudomonadati</taxon>
        <taxon>Bacteroidota</taxon>
        <taxon>Cytophagia</taxon>
        <taxon>Cytophagales</taxon>
        <taxon>Flammeovirgaceae</taxon>
        <taxon>Imperialibacter</taxon>
    </lineage>
</organism>
<dbReference type="RefSeq" id="WP_317489173.1">
    <property type="nucleotide sequence ID" value="NZ_CP136051.1"/>
</dbReference>
<proteinExistence type="predicted"/>
<name>A0ABZ0IN67_9BACT</name>
<dbReference type="Pfam" id="PF06439">
    <property type="entry name" value="3keto-disac_hyd"/>
    <property type="match status" value="1"/>
</dbReference>
<dbReference type="Gene3D" id="2.60.120.560">
    <property type="entry name" value="Exo-inulinase, domain 1"/>
    <property type="match status" value="1"/>
</dbReference>
<dbReference type="EMBL" id="CP136051">
    <property type="protein sequence ID" value="WOK06450.1"/>
    <property type="molecule type" value="Genomic_DNA"/>
</dbReference>
<evidence type="ECO:0000313" key="3">
    <source>
        <dbReference type="Proteomes" id="UP001302349"/>
    </source>
</evidence>
<dbReference type="Proteomes" id="UP001302349">
    <property type="component" value="Chromosome"/>
</dbReference>